<dbReference type="GO" id="GO:0016020">
    <property type="term" value="C:membrane"/>
    <property type="evidence" value="ECO:0007669"/>
    <property type="project" value="InterPro"/>
</dbReference>
<evidence type="ECO:0000256" key="9">
    <source>
        <dbReference type="ARBA" id="ARBA00022842"/>
    </source>
</evidence>
<dbReference type="InterPro" id="IPR012844">
    <property type="entry name" value="DhaM_N"/>
</dbReference>
<dbReference type="SUPFAM" id="SSF52009">
    <property type="entry name" value="Phosphohistidine domain"/>
    <property type="match status" value="1"/>
</dbReference>
<evidence type="ECO:0000256" key="3">
    <source>
        <dbReference type="ARBA" id="ARBA00002788"/>
    </source>
</evidence>
<name>A0A543Q719_ACITH</name>
<dbReference type="Gene3D" id="3.40.50.510">
    <property type="entry name" value="Phosphotransferase system, mannose-type IIA component"/>
    <property type="match status" value="1"/>
</dbReference>
<dbReference type="PROSITE" id="PS00742">
    <property type="entry name" value="PEP_ENZYMES_2"/>
    <property type="match status" value="1"/>
</dbReference>
<dbReference type="EMBL" id="SZUV01000001">
    <property type="protein sequence ID" value="TQN52099.1"/>
    <property type="molecule type" value="Genomic_DNA"/>
</dbReference>
<dbReference type="InterPro" id="IPR000032">
    <property type="entry name" value="HPr-like"/>
</dbReference>
<keyword evidence="9" id="KW-0460">Magnesium</keyword>
<sequence length="779" mass="83047">MSTAESRMNTVGLVLVSHSRDLAMATETLIRQVTGSEVRMAIAAGAGDEGADLGTDAMQIIAAIESLDDPMGTLVLMDMGSALLSTETALGLLSEPVRARVLMSSGPFVEGAMAAAMAASGGAALSEVRQEAENGLRMKQQQLAPDNATAKENPQIPADSPEHQLSLYLADPAGLHLRPAAALAKLALARSTPSFIAAAKHPDNRVSASSLTAILGLDLRQGDEIYLQTSGPDADAFLDRAAACLQEDLHPPAKMPVPVENEATKHSQGAAPGFAQGPLIIHDELLTTVPRSYCDDCAEALHTFLEAVAEVRRQLSDHPILEAQNVLLSDPALLKKTTSLIQNEHLDAASAWAQSISQAASQIDALSDPILRARSADLRDLGNRVLQALGVTADLQPWQGPPAILLVNELLPSVALRFDPEQVLGVIDRHGSANSHAAILLRGSGIPYVINANPVIFANTQYVAMDGKTGELWPDPDARILETLHDREQMHQDQNSAGSYGQITLSDGSTLELWANVASTAEAAAARRLGATGIGLLRTEFFFLDQQTLPDEESQCQFLRQVMAPMQGLPIVVRALDAGADKPLTFMALGTEANPALGRRGLRALLAYPDIFALQLRAMLRAGRDHDLRIMLPMVTNPEELRSARMILEQAHQQLEAAGLAHRWPVPLGIMAEVPAVALCMKQFNGLSDFVSIGSNDLTQYTLASDRSNALLQTLGNAAHPAVLELCRKMVQDSHAPVSICGEAAGDPQIAPFLVDCGIRSLSMAPLRLSNVYKRVSGT</sequence>
<evidence type="ECO:0000259" key="11">
    <source>
        <dbReference type="PROSITE" id="PS51096"/>
    </source>
</evidence>
<accession>A0A543Q719</accession>
<dbReference type="InterPro" id="IPR036662">
    <property type="entry name" value="PTS_EIIA_man-typ_sf"/>
</dbReference>
<dbReference type="Gene3D" id="3.30.1340.10">
    <property type="entry name" value="HPr-like"/>
    <property type="match status" value="1"/>
</dbReference>
<dbReference type="Pfam" id="PF00391">
    <property type="entry name" value="PEP-utilizers"/>
    <property type="match status" value="1"/>
</dbReference>
<dbReference type="Gene3D" id="3.20.20.60">
    <property type="entry name" value="Phosphoenolpyruvate-binding domains"/>
    <property type="match status" value="1"/>
</dbReference>
<dbReference type="InterPro" id="IPR015813">
    <property type="entry name" value="Pyrv/PenolPyrv_kinase-like_dom"/>
</dbReference>
<dbReference type="PANTHER" id="PTHR46244:SF6">
    <property type="entry name" value="PHOSPHOENOLPYRUVATE-PROTEIN PHOSPHOTRANSFERASE"/>
    <property type="match status" value="1"/>
</dbReference>
<evidence type="ECO:0000256" key="2">
    <source>
        <dbReference type="ARBA" id="ARBA00001946"/>
    </source>
</evidence>
<dbReference type="SUPFAM" id="SSF55594">
    <property type="entry name" value="HPr-like"/>
    <property type="match status" value="1"/>
</dbReference>
<dbReference type="InterPro" id="IPR040442">
    <property type="entry name" value="Pyrv_kinase-like_dom_sf"/>
</dbReference>
<dbReference type="SUPFAM" id="SSF53062">
    <property type="entry name" value="PTS system fructose IIA component-like"/>
    <property type="match status" value="1"/>
</dbReference>
<organism evidence="13 14">
    <name type="scientific">Acidithiobacillus thiooxidans ATCC 19377</name>
    <dbReference type="NCBI Taxonomy" id="637390"/>
    <lineage>
        <taxon>Bacteria</taxon>
        <taxon>Pseudomonadati</taxon>
        <taxon>Pseudomonadota</taxon>
        <taxon>Acidithiobacillia</taxon>
        <taxon>Acidithiobacillales</taxon>
        <taxon>Acidithiobacillaceae</taxon>
        <taxon>Acidithiobacillus</taxon>
    </lineage>
</organism>
<comment type="function">
    <text evidence="3">Component of the dihydroxyacetone kinase complex, which is responsible for the phosphoenolpyruvate (PEP)-dependent phosphorylation of dihydroxyacetone. DhaM serves as the phosphoryl donor. Is phosphorylated by phosphoenolpyruvate in an EI- and HPr-dependent reaction, and a phosphorelay system on histidine residues finally leads to phosphoryl transfer to DhaL and dihydroxyacetone.</text>
</comment>
<dbReference type="InterPro" id="IPR035895">
    <property type="entry name" value="HPr-like_sf"/>
</dbReference>
<dbReference type="Gene3D" id="3.50.30.10">
    <property type="entry name" value="Phosphohistidine domain"/>
    <property type="match status" value="1"/>
</dbReference>
<dbReference type="Pfam" id="PF00381">
    <property type="entry name" value="PTS-HPr"/>
    <property type="match status" value="1"/>
</dbReference>
<dbReference type="NCBIfam" id="TIGR02364">
    <property type="entry name" value="dha_pts"/>
    <property type="match status" value="1"/>
</dbReference>
<evidence type="ECO:0000259" key="12">
    <source>
        <dbReference type="PROSITE" id="PS51350"/>
    </source>
</evidence>
<evidence type="ECO:0000256" key="10">
    <source>
        <dbReference type="ARBA" id="ARBA00046577"/>
    </source>
</evidence>
<dbReference type="RefSeq" id="WP_142088330.1">
    <property type="nucleotide sequence ID" value="NZ_SZUV01000001.1"/>
</dbReference>
<gene>
    <name evidence="13" type="primary">fruB</name>
    <name evidence="13" type="ORF">DLNHIDIE_01983</name>
</gene>
<comment type="cofactor">
    <cofactor evidence="2">
        <name>Mg(2+)</name>
        <dbReference type="ChEBI" id="CHEBI:18420"/>
    </cofactor>
</comment>
<evidence type="ECO:0000256" key="7">
    <source>
        <dbReference type="ARBA" id="ARBA00022723"/>
    </source>
</evidence>
<keyword evidence="7" id="KW-0479">Metal-binding</keyword>
<dbReference type="SUPFAM" id="SSF47831">
    <property type="entry name" value="Enzyme I of the PEP:sugar phosphotransferase system HPr-binding (sub)domain"/>
    <property type="match status" value="1"/>
</dbReference>
<dbReference type="GO" id="GO:0046872">
    <property type="term" value="F:metal ion binding"/>
    <property type="evidence" value="ECO:0007669"/>
    <property type="project" value="UniProtKB-KW"/>
</dbReference>
<feature type="domain" description="PTS EIIA type-4" evidence="11">
    <location>
        <begin position="10"/>
        <end position="143"/>
    </location>
</feature>
<dbReference type="Gene3D" id="1.10.274.10">
    <property type="entry name" value="PtsI, HPr-binding domain"/>
    <property type="match status" value="1"/>
</dbReference>
<dbReference type="Pfam" id="PF05524">
    <property type="entry name" value="PEP-utilisers_N"/>
    <property type="match status" value="1"/>
</dbReference>
<evidence type="ECO:0000256" key="6">
    <source>
        <dbReference type="ARBA" id="ARBA00022679"/>
    </source>
</evidence>
<dbReference type="InterPro" id="IPR008279">
    <property type="entry name" value="PEP-util_enz_mobile_dom"/>
</dbReference>
<dbReference type="GO" id="GO:0009401">
    <property type="term" value="P:phosphoenolpyruvate-dependent sugar phosphotransferase system"/>
    <property type="evidence" value="ECO:0007669"/>
    <property type="project" value="InterPro"/>
</dbReference>
<dbReference type="Proteomes" id="UP000315403">
    <property type="component" value="Unassembled WGS sequence"/>
</dbReference>
<evidence type="ECO:0000256" key="8">
    <source>
        <dbReference type="ARBA" id="ARBA00022777"/>
    </source>
</evidence>
<dbReference type="InterPro" id="IPR004701">
    <property type="entry name" value="PTS_EIIA_man-typ"/>
</dbReference>
<comment type="subunit">
    <text evidence="10">Homodimer. The dihydroxyacetone kinase complex is composed of a homodimer of DhaM, a homodimer of DhaK and the subunit DhaL.</text>
</comment>
<dbReference type="SUPFAM" id="SSF51621">
    <property type="entry name" value="Phosphoenolpyruvate/pyruvate domain"/>
    <property type="match status" value="1"/>
</dbReference>
<keyword evidence="6 13" id="KW-0808">Transferase</keyword>
<keyword evidence="8" id="KW-0418">Kinase</keyword>
<evidence type="ECO:0000313" key="14">
    <source>
        <dbReference type="Proteomes" id="UP000315403"/>
    </source>
</evidence>
<comment type="caution">
    <text evidence="13">The sequence shown here is derived from an EMBL/GenBank/DDBJ whole genome shotgun (WGS) entry which is preliminary data.</text>
</comment>
<dbReference type="Pfam" id="PF02896">
    <property type="entry name" value="PEP-utilizers_C"/>
    <property type="match status" value="1"/>
</dbReference>
<evidence type="ECO:0000256" key="1">
    <source>
        <dbReference type="ARBA" id="ARBA00001113"/>
    </source>
</evidence>
<dbReference type="PROSITE" id="PS51096">
    <property type="entry name" value="PTS_EIIA_TYPE_4"/>
    <property type="match status" value="1"/>
</dbReference>
<comment type="similarity">
    <text evidence="4">Belongs to the PEP-utilizing enzyme family.</text>
</comment>
<dbReference type="PROSITE" id="PS51350">
    <property type="entry name" value="PTS_HPR_DOM"/>
    <property type="match status" value="1"/>
</dbReference>
<reference evidence="13 14" key="1">
    <citation type="submission" date="2019-03" db="EMBL/GenBank/DDBJ databases">
        <title>New insights into Acidothiobacillus thiooxidans sulfur metabolism through coupled gene expression, solution geochemistry, microscopy and spectroscopy analyses.</title>
        <authorList>
            <person name="Camacho D."/>
            <person name="Frazao R."/>
            <person name="Fouillen A."/>
            <person name="Nanci A."/>
            <person name="Lang B.F."/>
            <person name="Apte S.C."/>
            <person name="Baron C."/>
            <person name="Warren L.A."/>
        </authorList>
    </citation>
    <scope>NUCLEOTIDE SEQUENCE [LARGE SCALE GENOMIC DNA]</scope>
    <source>
        <strain evidence="13 14">ATCC 19377</strain>
    </source>
</reference>
<dbReference type="InterPro" id="IPR000121">
    <property type="entry name" value="PEP_util_C"/>
</dbReference>
<dbReference type="InterPro" id="IPR036618">
    <property type="entry name" value="PtsI_HPr-bd_sf"/>
</dbReference>
<dbReference type="PANTHER" id="PTHR46244">
    <property type="entry name" value="PHOSPHOENOLPYRUVATE-PROTEIN PHOSPHOTRANSFERASE"/>
    <property type="match status" value="1"/>
</dbReference>
<dbReference type="InterPro" id="IPR023151">
    <property type="entry name" value="PEP_util_CS"/>
</dbReference>
<dbReference type="InterPro" id="IPR008731">
    <property type="entry name" value="PTS_EIN"/>
</dbReference>
<dbReference type="GO" id="GO:0047324">
    <property type="term" value="F:phosphoenolpyruvate-glycerone phosphotransferase activity"/>
    <property type="evidence" value="ECO:0007669"/>
    <property type="project" value="UniProtKB-EC"/>
</dbReference>
<evidence type="ECO:0000256" key="4">
    <source>
        <dbReference type="ARBA" id="ARBA00007837"/>
    </source>
</evidence>
<dbReference type="PRINTS" id="PR01736">
    <property type="entry name" value="PHPHTRNFRASE"/>
</dbReference>
<dbReference type="Pfam" id="PF03610">
    <property type="entry name" value="EIIA-man"/>
    <property type="match status" value="1"/>
</dbReference>
<proteinExistence type="inferred from homology"/>
<dbReference type="EC" id="2.7.1.121" evidence="5"/>
<protein>
    <recommendedName>
        <fullName evidence="5">phosphoenolpyruvate--glycerone phosphotransferase</fullName>
        <ecNumber evidence="5">2.7.1.121</ecNumber>
    </recommendedName>
</protein>
<evidence type="ECO:0000256" key="5">
    <source>
        <dbReference type="ARBA" id="ARBA00012095"/>
    </source>
</evidence>
<evidence type="ECO:0000313" key="13">
    <source>
        <dbReference type="EMBL" id="TQN52099.1"/>
    </source>
</evidence>
<comment type="catalytic activity">
    <reaction evidence="1">
        <text>dihydroxyacetone + phosphoenolpyruvate = dihydroxyacetone phosphate + pyruvate</text>
        <dbReference type="Rhea" id="RHEA:18381"/>
        <dbReference type="ChEBI" id="CHEBI:15361"/>
        <dbReference type="ChEBI" id="CHEBI:16016"/>
        <dbReference type="ChEBI" id="CHEBI:57642"/>
        <dbReference type="ChEBI" id="CHEBI:58702"/>
        <dbReference type="EC" id="2.7.1.121"/>
    </reaction>
</comment>
<dbReference type="InterPro" id="IPR036637">
    <property type="entry name" value="Phosphohistidine_dom_sf"/>
</dbReference>
<dbReference type="AlphaFoldDB" id="A0A543Q719"/>
<feature type="domain" description="HPr" evidence="12">
    <location>
        <begin position="162"/>
        <end position="252"/>
    </location>
</feature>
<dbReference type="InterPro" id="IPR050499">
    <property type="entry name" value="PEP-utilizing_PTS_enzyme"/>
</dbReference>